<dbReference type="InterPro" id="IPR009636">
    <property type="entry name" value="SCAF"/>
</dbReference>
<organism evidence="3">
    <name type="scientific">Siphoviridae sp. ct0D87</name>
    <dbReference type="NCBI Taxonomy" id="2827760"/>
    <lineage>
        <taxon>Viruses</taxon>
        <taxon>Duplodnaviria</taxon>
        <taxon>Heunggongvirae</taxon>
        <taxon>Uroviricota</taxon>
        <taxon>Caudoviricetes</taxon>
    </lineage>
</organism>
<reference evidence="3" key="1">
    <citation type="journal article" date="2021" name="Proc. Natl. Acad. Sci. U.S.A.">
        <title>A Catalog of Tens of Thousands of Viruses from Human Metagenomes Reveals Hidden Associations with Chronic Diseases.</title>
        <authorList>
            <person name="Tisza M.J."/>
            <person name="Buck C.B."/>
        </authorList>
    </citation>
    <scope>NUCLEOTIDE SEQUENCE</scope>
    <source>
        <strain evidence="3">Ct0D87</strain>
    </source>
</reference>
<proteinExistence type="predicted"/>
<accession>A0A8S5SA85</accession>
<feature type="region of interest" description="Disordered" evidence="2">
    <location>
        <begin position="152"/>
        <end position="181"/>
    </location>
</feature>
<feature type="compositionally biased region" description="Polar residues" evidence="2">
    <location>
        <begin position="160"/>
        <end position="175"/>
    </location>
</feature>
<protein>
    <submittedName>
        <fullName evidence="3">Minor structural protein</fullName>
    </submittedName>
</protein>
<evidence type="ECO:0000313" key="3">
    <source>
        <dbReference type="EMBL" id="DAF47873.1"/>
    </source>
</evidence>
<sequence length="194" mass="22031">MKNIIEILKESNIELTKEQEESITKLVNDNYKTIAEFDKQKEKLSLAENNAKEIQTKFDNFKKSYDGVDVEELKNKINTLTNDIDTQKTTYETQISKMNLDSVLSAKAKEYGCKDFDLAKSQFNYDNLLNSKDQTNDIDKAFKTLKENKPILFEEEQKGPTATGNIVGSSGQGENPNAEDLLLRQAMGLTTEKK</sequence>
<keyword evidence="1" id="KW-0175">Coiled coil</keyword>
<evidence type="ECO:0000256" key="1">
    <source>
        <dbReference type="SAM" id="Coils"/>
    </source>
</evidence>
<dbReference type="EMBL" id="BK032561">
    <property type="protein sequence ID" value="DAF47873.1"/>
    <property type="molecule type" value="Genomic_DNA"/>
</dbReference>
<evidence type="ECO:0000256" key="2">
    <source>
        <dbReference type="SAM" id="MobiDB-lite"/>
    </source>
</evidence>
<dbReference type="Pfam" id="PF06810">
    <property type="entry name" value="Phage_scaffold"/>
    <property type="match status" value="1"/>
</dbReference>
<dbReference type="GO" id="GO:0019069">
    <property type="term" value="P:viral capsid assembly"/>
    <property type="evidence" value="ECO:0007669"/>
    <property type="project" value="InterPro"/>
</dbReference>
<feature type="coiled-coil region" evidence="1">
    <location>
        <begin position="1"/>
        <end position="90"/>
    </location>
</feature>
<name>A0A8S5SA85_9CAUD</name>